<dbReference type="InterPro" id="IPR001767">
    <property type="entry name" value="Hedgehog_Hint"/>
</dbReference>
<proteinExistence type="predicted"/>
<evidence type="ECO:0000313" key="2">
    <source>
        <dbReference type="EMBL" id="CAF1526826.1"/>
    </source>
</evidence>
<gene>
    <name evidence="2" type="ORF">RFH988_LOCUS39407</name>
</gene>
<feature type="non-terminal residue" evidence="2">
    <location>
        <position position="1"/>
    </location>
</feature>
<dbReference type="GO" id="GO:0016540">
    <property type="term" value="P:protein autoprocessing"/>
    <property type="evidence" value="ECO:0007669"/>
    <property type="project" value="InterPro"/>
</dbReference>
<feature type="domain" description="Hedgehog protein Hint" evidence="1">
    <location>
        <begin position="8"/>
        <end position="67"/>
    </location>
</feature>
<evidence type="ECO:0000313" key="3">
    <source>
        <dbReference type="Proteomes" id="UP000663882"/>
    </source>
</evidence>
<dbReference type="OrthoDB" id="5212at2759"/>
<comment type="caution">
    <text evidence="2">The sequence shown here is derived from an EMBL/GenBank/DDBJ whole genome shotgun (WGS) entry which is preliminary data.</text>
</comment>
<dbReference type="SUPFAM" id="SSF51294">
    <property type="entry name" value="Hedgehog/intein (Hint) domain"/>
    <property type="match status" value="1"/>
</dbReference>
<evidence type="ECO:0000259" key="1">
    <source>
        <dbReference type="Pfam" id="PF01079"/>
    </source>
</evidence>
<organism evidence="2 3">
    <name type="scientific">Rotaria sordida</name>
    <dbReference type="NCBI Taxonomy" id="392033"/>
    <lineage>
        <taxon>Eukaryota</taxon>
        <taxon>Metazoa</taxon>
        <taxon>Spiralia</taxon>
        <taxon>Gnathifera</taxon>
        <taxon>Rotifera</taxon>
        <taxon>Eurotatoria</taxon>
        <taxon>Bdelloidea</taxon>
        <taxon>Philodinida</taxon>
        <taxon>Philodinidae</taxon>
        <taxon>Rotaria</taxon>
    </lineage>
</organism>
<dbReference type="EMBL" id="CAJNOO010018257">
    <property type="protein sequence ID" value="CAF1526826.1"/>
    <property type="molecule type" value="Genomic_DNA"/>
</dbReference>
<dbReference type="Proteomes" id="UP000663882">
    <property type="component" value="Unassembled WGS sequence"/>
</dbReference>
<name>A0A815V8J4_9BILA</name>
<dbReference type="AlphaFoldDB" id="A0A815V8J4"/>
<dbReference type="Pfam" id="PF01079">
    <property type="entry name" value="Hint"/>
    <property type="match status" value="1"/>
</dbReference>
<protein>
    <recommendedName>
        <fullName evidence="1">Hedgehog protein Hint domain-containing protein</fullName>
    </recommendedName>
</protein>
<accession>A0A815V8J4</accession>
<reference evidence="2" key="1">
    <citation type="submission" date="2021-02" db="EMBL/GenBank/DDBJ databases">
        <authorList>
            <person name="Nowell W R."/>
        </authorList>
    </citation>
    <scope>NUCLEOTIDE SEQUENCE</scope>
</reference>
<sequence length="76" mass="8803">FYILAKPNCFSLTDMAKTSMGTEILIKDLKIGDQVLAIDYNDQIVSTEIISFLHYENNSQSKNKKFIYLKISFLNY</sequence>
<dbReference type="Gene3D" id="2.170.16.10">
    <property type="entry name" value="Hedgehog/Intein (Hint) domain"/>
    <property type="match status" value="1"/>
</dbReference>
<dbReference type="InterPro" id="IPR036844">
    <property type="entry name" value="Hint_dom_sf"/>
</dbReference>